<evidence type="ECO:0000259" key="3">
    <source>
        <dbReference type="Pfam" id="PF08546"/>
    </source>
</evidence>
<dbReference type="InterPro" id="IPR008927">
    <property type="entry name" value="6-PGluconate_DH-like_C_sf"/>
</dbReference>
<dbReference type="Gene3D" id="1.10.1040.10">
    <property type="entry name" value="N-(1-d-carboxylethyl)-l-norvaline Dehydrogenase, domain 2"/>
    <property type="match status" value="1"/>
</dbReference>
<organism evidence="4 5">
    <name type="scientific">Polyrhizophydium stewartii</name>
    <dbReference type="NCBI Taxonomy" id="2732419"/>
    <lineage>
        <taxon>Eukaryota</taxon>
        <taxon>Fungi</taxon>
        <taxon>Fungi incertae sedis</taxon>
        <taxon>Chytridiomycota</taxon>
        <taxon>Chytridiomycota incertae sedis</taxon>
        <taxon>Chytridiomycetes</taxon>
        <taxon>Rhizophydiales</taxon>
        <taxon>Rhizophydiales incertae sedis</taxon>
        <taxon>Polyrhizophydium</taxon>
    </lineage>
</organism>
<dbReference type="Pfam" id="PF08546">
    <property type="entry name" value="ApbA_C"/>
    <property type="match status" value="1"/>
</dbReference>
<protein>
    <submittedName>
        <fullName evidence="4">2-dehydropantoate 2-reductase (Ketopantoate reductase) (KPA reductase) (KPR)</fullName>
    </submittedName>
</protein>
<evidence type="ECO:0000256" key="2">
    <source>
        <dbReference type="ARBA" id="ARBA00023002"/>
    </source>
</evidence>
<keyword evidence="2" id="KW-0560">Oxidoreductase</keyword>
<evidence type="ECO:0000256" key="1">
    <source>
        <dbReference type="ARBA" id="ARBA00022857"/>
    </source>
</evidence>
<comment type="caution">
    <text evidence="4">The sequence shown here is derived from an EMBL/GenBank/DDBJ whole genome shotgun (WGS) entry which is preliminary data.</text>
</comment>
<proteinExistence type="predicted"/>
<keyword evidence="1" id="KW-0521">NADP</keyword>
<dbReference type="InterPro" id="IPR013328">
    <property type="entry name" value="6PGD_dom2"/>
</dbReference>
<sequence>MAERPAILLLQNGVLGSLAEARSVLQTARPDIDPTFMIGLTTHGVTRIAGDRFGVFHAGPGHTHIGLALDQQRSAAAEHLLDTLAAAWACLDTTVLPPEQIHSSAILKLAINACLNPTVALIGCTNGGLVASEHGRRLVTQLAAELLPVLAHETAAAPVPASASPKALADIVMGIAARTKSNRNSMLVDVQAGRQTEIDYINAYFVQRGRELGISMPTHELIADMVRLRTALSEQQK</sequence>
<dbReference type="InterPro" id="IPR013752">
    <property type="entry name" value="KPA_reductase"/>
</dbReference>
<feature type="domain" description="Ketopantoate reductase C-terminal" evidence="3">
    <location>
        <begin position="104"/>
        <end position="228"/>
    </location>
</feature>
<dbReference type="Gene3D" id="3.40.50.720">
    <property type="entry name" value="NAD(P)-binding Rossmann-like Domain"/>
    <property type="match status" value="1"/>
</dbReference>
<keyword evidence="5" id="KW-1185">Reference proteome</keyword>
<name>A0ABR4N1F4_9FUNG</name>
<accession>A0ABR4N1F4</accession>
<dbReference type="Proteomes" id="UP001527925">
    <property type="component" value="Unassembled WGS sequence"/>
</dbReference>
<gene>
    <name evidence="4" type="primary">PAN5</name>
    <name evidence="4" type="ORF">HK105_207093</name>
</gene>
<evidence type="ECO:0000313" key="4">
    <source>
        <dbReference type="EMBL" id="KAL2913348.1"/>
    </source>
</evidence>
<evidence type="ECO:0000313" key="5">
    <source>
        <dbReference type="Proteomes" id="UP001527925"/>
    </source>
</evidence>
<dbReference type="PANTHER" id="PTHR43765:SF2">
    <property type="entry name" value="2-DEHYDROPANTOATE 2-REDUCTASE"/>
    <property type="match status" value="1"/>
</dbReference>
<reference evidence="4 5" key="1">
    <citation type="submission" date="2023-09" db="EMBL/GenBank/DDBJ databases">
        <title>Pangenome analysis of Batrachochytrium dendrobatidis and related Chytrids.</title>
        <authorList>
            <person name="Yacoub M.N."/>
            <person name="Stajich J.E."/>
            <person name="James T.Y."/>
        </authorList>
    </citation>
    <scope>NUCLEOTIDE SEQUENCE [LARGE SCALE GENOMIC DNA]</scope>
    <source>
        <strain evidence="4 5">JEL0888</strain>
    </source>
</reference>
<dbReference type="EMBL" id="JADGIZ020000047">
    <property type="protein sequence ID" value="KAL2913348.1"/>
    <property type="molecule type" value="Genomic_DNA"/>
</dbReference>
<dbReference type="PANTHER" id="PTHR43765">
    <property type="entry name" value="2-DEHYDROPANTOATE 2-REDUCTASE-RELATED"/>
    <property type="match status" value="1"/>
</dbReference>
<dbReference type="InterPro" id="IPR050838">
    <property type="entry name" value="Ketopantoate_reductase"/>
</dbReference>
<dbReference type="SUPFAM" id="SSF48179">
    <property type="entry name" value="6-phosphogluconate dehydrogenase C-terminal domain-like"/>
    <property type="match status" value="1"/>
</dbReference>